<dbReference type="PANTHER" id="PTHR43566:SF1">
    <property type="entry name" value="AAA+ ATPASE DOMAIN-CONTAINING PROTEIN"/>
    <property type="match status" value="1"/>
</dbReference>
<evidence type="ECO:0000313" key="4">
    <source>
        <dbReference type="Proteomes" id="UP000366872"/>
    </source>
</evidence>
<feature type="domain" description="AAA" evidence="1">
    <location>
        <begin position="21"/>
        <end position="141"/>
    </location>
</feature>
<accession>A0A6C2UDC4</accession>
<reference evidence="3 4" key="1">
    <citation type="submission" date="2019-04" db="EMBL/GenBank/DDBJ databases">
        <authorList>
            <person name="Van Vliet M D."/>
        </authorList>
    </citation>
    <scope>NUCLEOTIDE SEQUENCE [LARGE SCALE GENOMIC DNA]</scope>
    <source>
        <strain evidence="3 4">F1</strain>
    </source>
</reference>
<keyword evidence="4" id="KW-1185">Reference proteome</keyword>
<evidence type="ECO:0000313" key="3">
    <source>
        <dbReference type="EMBL" id="VGO17216.1"/>
    </source>
</evidence>
<evidence type="ECO:0000259" key="2">
    <source>
        <dbReference type="Pfam" id="PF13635"/>
    </source>
</evidence>
<dbReference type="Pfam" id="PF13173">
    <property type="entry name" value="AAA_14"/>
    <property type="match status" value="1"/>
</dbReference>
<dbReference type="AlphaFoldDB" id="A0A6C2UDC4"/>
<dbReference type="SUPFAM" id="SSF52540">
    <property type="entry name" value="P-loop containing nucleoside triphosphate hydrolases"/>
    <property type="match status" value="1"/>
</dbReference>
<evidence type="ECO:0008006" key="5">
    <source>
        <dbReference type="Google" id="ProtNLM"/>
    </source>
</evidence>
<dbReference type="EMBL" id="CAAHFG010000004">
    <property type="protein sequence ID" value="VGO17216.1"/>
    <property type="molecule type" value="Genomic_DNA"/>
</dbReference>
<gene>
    <name evidence="3" type="ORF">PDESU_05812</name>
</gene>
<dbReference type="InterPro" id="IPR027417">
    <property type="entry name" value="P-loop_NTPase"/>
</dbReference>
<evidence type="ECO:0000259" key="1">
    <source>
        <dbReference type="Pfam" id="PF13173"/>
    </source>
</evidence>
<dbReference type="InterPro" id="IPR025420">
    <property type="entry name" value="DUF4143"/>
</dbReference>
<name>A0A6C2UDC4_PONDE</name>
<dbReference type="Proteomes" id="UP000366872">
    <property type="component" value="Unassembled WGS sequence"/>
</dbReference>
<dbReference type="InterPro" id="IPR041682">
    <property type="entry name" value="AAA_14"/>
</dbReference>
<dbReference type="Pfam" id="PF13635">
    <property type="entry name" value="DUF4143"/>
    <property type="match status" value="1"/>
</dbReference>
<proteinExistence type="predicted"/>
<protein>
    <recommendedName>
        <fullName evidence="5">AAA domain-containing protein</fullName>
    </recommendedName>
</protein>
<organism evidence="3 4">
    <name type="scientific">Pontiella desulfatans</name>
    <dbReference type="NCBI Taxonomy" id="2750659"/>
    <lineage>
        <taxon>Bacteria</taxon>
        <taxon>Pseudomonadati</taxon>
        <taxon>Kiritimatiellota</taxon>
        <taxon>Kiritimatiellia</taxon>
        <taxon>Kiritimatiellales</taxon>
        <taxon>Pontiellaceae</taxon>
        <taxon>Pontiella</taxon>
    </lineage>
</organism>
<sequence length="398" mass="45503">MADMKRIYESIITDHFQRNAEMLFISGARQVGKTTTTRGFATEGLYLDWDVQEDRSDIIQGQRHLSDRLGASVGQTIVFDELHKFADWKNFIKGFYDLHRPLAWKTIVTGSTRLDTYRKGGDSLLGRYFHLQMFPLSTAELARTEFSPQDVHSPEKIDAEAWEALLEFGGFPQPLLKAEKRFHRQWRRTRQDRLFQEDIRTLGGAYDLAKIELLAELILLNASSSLNHSSYARSVRASVESIQRWITLLQQLSYCFTIRPWTKNIARSIAKEPRLYLGDWSAIADPGKRNENFIACSLLKAVEGWNDTGLGSYSLHYVRTKEKREVDFLITKDNAAWLLLEAKTSETDLSPHLDYFQKITGAPHALQAVINLPYQDIDCFSVKAPAVVPAQTLLSQLL</sequence>
<feature type="domain" description="DUF4143" evidence="2">
    <location>
        <begin position="196"/>
        <end position="345"/>
    </location>
</feature>
<dbReference type="PANTHER" id="PTHR43566">
    <property type="entry name" value="CONSERVED PROTEIN"/>
    <property type="match status" value="1"/>
</dbReference>